<dbReference type="AlphaFoldDB" id="A0AA37SJL0"/>
<organism evidence="1 2">
    <name type="scientific">Gluconobacter sphaericus NBRC 12467</name>
    <dbReference type="NCBI Taxonomy" id="1307951"/>
    <lineage>
        <taxon>Bacteria</taxon>
        <taxon>Pseudomonadati</taxon>
        <taxon>Pseudomonadota</taxon>
        <taxon>Alphaproteobacteria</taxon>
        <taxon>Acetobacterales</taxon>
        <taxon>Acetobacteraceae</taxon>
        <taxon>Gluconobacter</taxon>
    </lineage>
</organism>
<dbReference type="EMBL" id="BSNZ01000033">
    <property type="protein sequence ID" value="GLQ86164.1"/>
    <property type="molecule type" value="Genomic_DNA"/>
</dbReference>
<evidence type="ECO:0000313" key="2">
    <source>
        <dbReference type="Proteomes" id="UP001156708"/>
    </source>
</evidence>
<comment type="caution">
    <text evidence="1">The sequence shown here is derived from an EMBL/GenBank/DDBJ whole genome shotgun (WGS) entry which is preliminary data.</text>
</comment>
<proteinExistence type="predicted"/>
<sequence>MVRWRVKQESHVYSSFTAPDRDEADLFRLVGVLVGASGEPVVDLALGRLNGFFAG</sequence>
<gene>
    <name evidence="1" type="ORF">GCM10007872_30750</name>
</gene>
<dbReference type="Proteomes" id="UP001156708">
    <property type="component" value="Unassembled WGS sequence"/>
</dbReference>
<keyword evidence="2" id="KW-1185">Reference proteome</keyword>
<protein>
    <submittedName>
        <fullName evidence="1">Uncharacterized protein</fullName>
    </submittedName>
</protein>
<name>A0AA37SJL0_9PROT</name>
<evidence type="ECO:0000313" key="1">
    <source>
        <dbReference type="EMBL" id="GLQ86164.1"/>
    </source>
</evidence>
<reference evidence="2" key="1">
    <citation type="journal article" date="2019" name="Int. J. Syst. Evol. Microbiol.">
        <title>The Global Catalogue of Microorganisms (GCM) 10K type strain sequencing project: providing services to taxonomists for standard genome sequencing and annotation.</title>
        <authorList>
            <consortium name="The Broad Institute Genomics Platform"/>
            <consortium name="The Broad Institute Genome Sequencing Center for Infectious Disease"/>
            <person name="Wu L."/>
            <person name="Ma J."/>
        </authorList>
    </citation>
    <scope>NUCLEOTIDE SEQUENCE [LARGE SCALE GENOMIC DNA]</scope>
    <source>
        <strain evidence="2">NBRC 12467</strain>
    </source>
</reference>
<accession>A0AA37SJL0</accession>